<gene>
    <name evidence="1" type="ORF">WM40_14310</name>
</gene>
<proteinExistence type="predicted"/>
<sequence>MQDAEKRFFHAIPVARRLPVASNEKIRSLTRCLTGSGRLFRQMQKLLLYQGFYPFLIQRRLQFAFQILRREPWISNKKLQKQ</sequence>
<comment type="caution">
    <text evidence="1">The sequence shown here is derived from an EMBL/GenBank/DDBJ whole genome shotgun (WGS) entry which is preliminary data.</text>
</comment>
<organism evidence="1 2">
    <name type="scientific">Robbsia andropogonis</name>
    <dbReference type="NCBI Taxonomy" id="28092"/>
    <lineage>
        <taxon>Bacteria</taxon>
        <taxon>Pseudomonadati</taxon>
        <taxon>Pseudomonadota</taxon>
        <taxon>Betaproteobacteria</taxon>
        <taxon>Burkholderiales</taxon>
        <taxon>Burkholderiaceae</taxon>
        <taxon>Robbsia</taxon>
    </lineage>
</organism>
<protein>
    <submittedName>
        <fullName evidence="1">Uncharacterized protein</fullName>
    </submittedName>
</protein>
<reference evidence="1 2" key="1">
    <citation type="submission" date="2015-03" db="EMBL/GenBank/DDBJ databases">
        <title>Draft Genome Sequence of Burkholderia andropogonis type strain ICMP2807, isolated from Sorghum bicolor.</title>
        <authorList>
            <person name="Lopes-Santos L."/>
            <person name="Castro D.B."/>
            <person name="Ottoboni L.M."/>
            <person name="Park D."/>
            <person name="Weirc B.S."/>
            <person name="Destefano S.A."/>
        </authorList>
    </citation>
    <scope>NUCLEOTIDE SEQUENCE [LARGE SCALE GENOMIC DNA]</scope>
    <source>
        <strain evidence="1 2">ICMP2807</strain>
    </source>
</reference>
<dbReference type="EMBL" id="LAQU01000014">
    <property type="protein sequence ID" value="KKB62933.1"/>
    <property type="molecule type" value="Genomic_DNA"/>
</dbReference>
<dbReference type="AlphaFoldDB" id="A0A0F5JYN3"/>
<keyword evidence="2" id="KW-1185">Reference proteome</keyword>
<dbReference type="Proteomes" id="UP000033618">
    <property type="component" value="Unassembled WGS sequence"/>
</dbReference>
<evidence type="ECO:0000313" key="1">
    <source>
        <dbReference type="EMBL" id="KKB62933.1"/>
    </source>
</evidence>
<evidence type="ECO:0000313" key="2">
    <source>
        <dbReference type="Proteomes" id="UP000033618"/>
    </source>
</evidence>
<accession>A0A0F5JYN3</accession>
<name>A0A0F5JYN3_9BURK</name>
<dbReference type="PATRIC" id="fig|28092.6.peg.3379"/>